<keyword evidence="2" id="KW-0677">Repeat</keyword>
<dbReference type="AlphaFoldDB" id="A0A183S9Z9"/>
<keyword evidence="4" id="KW-1185">Reference proteome</keyword>
<evidence type="ECO:0000313" key="3">
    <source>
        <dbReference type="EMBL" id="VDL86812.1"/>
    </source>
</evidence>
<dbReference type="EMBL" id="UYSU01001387">
    <property type="protein sequence ID" value="VDL86812.1"/>
    <property type="molecule type" value="Genomic_DNA"/>
</dbReference>
<dbReference type="PANTHER" id="PTHR48051:SF1">
    <property type="entry name" value="RAS SUPPRESSOR PROTEIN 1"/>
    <property type="match status" value="1"/>
</dbReference>
<dbReference type="InterPro" id="IPR003591">
    <property type="entry name" value="Leu-rich_rpt_typical-subtyp"/>
</dbReference>
<dbReference type="GO" id="GO:0005737">
    <property type="term" value="C:cytoplasm"/>
    <property type="evidence" value="ECO:0007669"/>
    <property type="project" value="TreeGrafter"/>
</dbReference>
<dbReference type="SUPFAM" id="SSF52058">
    <property type="entry name" value="L domain-like"/>
    <property type="match status" value="1"/>
</dbReference>
<keyword evidence="1" id="KW-0433">Leucine-rich repeat</keyword>
<dbReference type="InterPro" id="IPR032675">
    <property type="entry name" value="LRR_dom_sf"/>
</dbReference>
<dbReference type="PANTHER" id="PTHR48051">
    <property type="match status" value="1"/>
</dbReference>
<dbReference type="STRING" id="70667.A0A183S9Z9"/>
<reference evidence="3 4" key="2">
    <citation type="submission" date="2018-11" db="EMBL/GenBank/DDBJ databases">
        <authorList>
            <consortium name="Pathogen Informatics"/>
        </authorList>
    </citation>
    <scope>NUCLEOTIDE SEQUENCE [LARGE SCALE GENOMIC DNA]</scope>
    <source>
        <strain evidence="3 4">NST_G2</strain>
    </source>
</reference>
<evidence type="ECO:0000256" key="1">
    <source>
        <dbReference type="ARBA" id="ARBA00022614"/>
    </source>
</evidence>
<dbReference type="WBParaSite" id="SSLN_0000109101-mRNA-1">
    <property type="protein sequence ID" value="SSLN_0000109101-mRNA-1"/>
    <property type="gene ID" value="SSLN_0000109101"/>
</dbReference>
<dbReference type="InterPro" id="IPR050216">
    <property type="entry name" value="LRR_domain-containing"/>
</dbReference>
<evidence type="ECO:0000256" key="2">
    <source>
        <dbReference type="ARBA" id="ARBA00022737"/>
    </source>
</evidence>
<dbReference type="Gene3D" id="3.80.10.10">
    <property type="entry name" value="Ribonuclease Inhibitor"/>
    <property type="match status" value="1"/>
</dbReference>
<dbReference type="PROSITE" id="PS51450">
    <property type="entry name" value="LRR"/>
    <property type="match status" value="1"/>
</dbReference>
<accession>A0A183S9Z9</accession>
<name>A0A183S9Z9_SCHSO</name>
<reference evidence="5" key="1">
    <citation type="submission" date="2016-06" db="UniProtKB">
        <authorList>
            <consortium name="WormBaseParasite"/>
        </authorList>
    </citation>
    <scope>IDENTIFICATION</scope>
</reference>
<dbReference type="InterPro" id="IPR001611">
    <property type="entry name" value="Leu-rich_rpt"/>
</dbReference>
<dbReference type="SMART" id="SM00369">
    <property type="entry name" value="LRR_TYP"/>
    <property type="match status" value="3"/>
</dbReference>
<proteinExistence type="predicted"/>
<sequence length="147" mass="16375">MCAVHLHIRVAFAFTPVHAIRHSMSGRRIPATQGLGNCTCLRELNLQHNQLTHLPDSIGNLVNLTRLSLKYNRLVEIPLTLASCSRLDEFNVENNQIYALPPGLLSNLKLARNITLSRNLFNVFPTAAGGECFCYAMVRCPINYIAS</sequence>
<protein>
    <submittedName>
        <fullName evidence="5">Leucine-rich repeat protein</fullName>
    </submittedName>
</protein>
<gene>
    <name evidence="3" type="ORF">SSLN_LOCUS1047</name>
</gene>
<evidence type="ECO:0000313" key="5">
    <source>
        <dbReference type="WBParaSite" id="SSLN_0000109101-mRNA-1"/>
    </source>
</evidence>
<dbReference type="Pfam" id="PF00560">
    <property type="entry name" value="LRR_1"/>
    <property type="match status" value="2"/>
</dbReference>
<dbReference type="OrthoDB" id="2021138at2759"/>
<evidence type="ECO:0000313" key="4">
    <source>
        <dbReference type="Proteomes" id="UP000275846"/>
    </source>
</evidence>
<organism evidence="5">
    <name type="scientific">Schistocephalus solidus</name>
    <name type="common">Tapeworm</name>
    <dbReference type="NCBI Taxonomy" id="70667"/>
    <lineage>
        <taxon>Eukaryota</taxon>
        <taxon>Metazoa</taxon>
        <taxon>Spiralia</taxon>
        <taxon>Lophotrochozoa</taxon>
        <taxon>Platyhelminthes</taxon>
        <taxon>Cestoda</taxon>
        <taxon>Eucestoda</taxon>
        <taxon>Diphyllobothriidea</taxon>
        <taxon>Diphyllobothriidae</taxon>
        <taxon>Schistocephalus</taxon>
    </lineage>
</organism>
<dbReference type="Proteomes" id="UP000275846">
    <property type="component" value="Unassembled WGS sequence"/>
</dbReference>